<comment type="caution">
    <text evidence="1">The sequence shown here is derived from an EMBL/GenBank/DDBJ whole genome shotgun (WGS) entry which is preliminary data.</text>
</comment>
<accession>A0A8I3ADY8</accession>
<dbReference type="OrthoDB" id="2674484at2759"/>
<gene>
    <name evidence="1" type="ORF">JVT61DRAFT_477</name>
</gene>
<evidence type="ECO:0000313" key="1">
    <source>
        <dbReference type="EMBL" id="KAG6381863.1"/>
    </source>
</evidence>
<organism evidence="1 2">
    <name type="scientific">Boletus reticuloceps</name>
    <dbReference type="NCBI Taxonomy" id="495285"/>
    <lineage>
        <taxon>Eukaryota</taxon>
        <taxon>Fungi</taxon>
        <taxon>Dikarya</taxon>
        <taxon>Basidiomycota</taxon>
        <taxon>Agaricomycotina</taxon>
        <taxon>Agaricomycetes</taxon>
        <taxon>Agaricomycetidae</taxon>
        <taxon>Boletales</taxon>
        <taxon>Boletineae</taxon>
        <taxon>Boletaceae</taxon>
        <taxon>Boletoideae</taxon>
        <taxon>Boletus</taxon>
    </lineage>
</organism>
<reference evidence="1" key="1">
    <citation type="submission" date="2021-03" db="EMBL/GenBank/DDBJ databases">
        <title>Evolutionary innovations through gain and loss of genes in the ectomycorrhizal Boletales.</title>
        <authorList>
            <person name="Wu G."/>
            <person name="Miyauchi S."/>
            <person name="Morin E."/>
            <person name="Yang Z.-L."/>
            <person name="Xu J."/>
            <person name="Martin F.M."/>
        </authorList>
    </citation>
    <scope>NUCLEOTIDE SEQUENCE</scope>
    <source>
        <strain evidence="1">BR01</strain>
    </source>
</reference>
<dbReference type="Proteomes" id="UP000683000">
    <property type="component" value="Unassembled WGS sequence"/>
</dbReference>
<evidence type="ECO:0000313" key="2">
    <source>
        <dbReference type="Proteomes" id="UP000683000"/>
    </source>
</evidence>
<proteinExistence type="predicted"/>
<sequence length="281" mass="31447">MGFLSLFFKSGRAPTHQSLPPALFPTREHSMSTGAWASSIQDLVESDECRLRRIVHCKANSRSRDEFLLIYIRHPSGKVATVLASRDTSFDPSSAHADEDMSLPHPAMDMRALGVAPSRDRIRLSSDGTAASLERHILSGWGETHTVKFSKSKAPSVAHLAVLLTVVHRHVMSPGASAEMRSGWFAYCVAEVMREIFLGESKPNKKWVRVPYGGMKVGDRDTVGALIREFTPAWDKFSRGQVARLVVRYVFARKPKHEEDKKAKKKAEMDSFAHMLRNMES</sequence>
<protein>
    <submittedName>
        <fullName evidence="1">Uncharacterized protein</fullName>
    </submittedName>
</protein>
<dbReference type="EMBL" id="JAGFBS010000001">
    <property type="protein sequence ID" value="KAG6381863.1"/>
    <property type="molecule type" value="Genomic_DNA"/>
</dbReference>
<dbReference type="AlphaFoldDB" id="A0A8I3ADY8"/>
<keyword evidence="2" id="KW-1185">Reference proteome</keyword>
<name>A0A8I3ADY8_9AGAM</name>